<gene>
    <name evidence="1" type="ORF">PAPYR_10462</name>
</gene>
<accession>A0ABQ8U5V3</accession>
<evidence type="ECO:0000313" key="2">
    <source>
        <dbReference type="Proteomes" id="UP001141327"/>
    </source>
</evidence>
<proteinExistence type="predicted"/>
<keyword evidence="2" id="KW-1185">Reference proteome</keyword>
<organism evidence="1 2">
    <name type="scientific">Paratrimastix pyriformis</name>
    <dbReference type="NCBI Taxonomy" id="342808"/>
    <lineage>
        <taxon>Eukaryota</taxon>
        <taxon>Metamonada</taxon>
        <taxon>Preaxostyla</taxon>
        <taxon>Paratrimastigidae</taxon>
        <taxon>Paratrimastix</taxon>
    </lineage>
</organism>
<reference evidence="1" key="1">
    <citation type="journal article" date="2022" name="bioRxiv">
        <title>Genomics of Preaxostyla Flagellates Illuminates Evolutionary Transitions and the Path Towards Mitochondrial Loss.</title>
        <authorList>
            <person name="Novak L.V.F."/>
            <person name="Treitli S.C."/>
            <person name="Pyrih J."/>
            <person name="Halakuc P."/>
            <person name="Pipaliya S.V."/>
            <person name="Vacek V."/>
            <person name="Brzon O."/>
            <person name="Soukal P."/>
            <person name="Eme L."/>
            <person name="Dacks J.B."/>
            <person name="Karnkowska A."/>
            <person name="Elias M."/>
            <person name="Hampl V."/>
        </authorList>
    </citation>
    <scope>NUCLEOTIDE SEQUENCE</scope>
    <source>
        <strain evidence="1">RCP-MX</strain>
    </source>
</reference>
<comment type="caution">
    <text evidence="1">The sequence shown here is derived from an EMBL/GenBank/DDBJ whole genome shotgun (WGS) entry which is preliminary data.</text>
</comment>
<dbReference type="Proteomes" id="UP001141327">
    <property type="component" value="Unassembled WGS sequence"/>
</dbReference>
<evidence type="ECO:0000313" key="1">
    <source>
        <dbReference type="EMBL" id="KAJ4454737.1"/>
    </source>
</evidence>
<name>A0ABQ8U5V3_9EUKA</name>
<protein>
    <submittedName>
        <fullName evidence="1">Uncharacterized protein</fullName>
    </submittedName>
</protein>
<sequence length="85" mass="9291">METLKLLLLHLDDQNPAVQQAAFGALQEAVRVNPTAFREEIEKVRNKHRDPTRFLVPLLALCDQLDPIPATPAASVTATPAPAPQ</sequence>
<dbReference type="EMBL" id="JAPMOS010000136">
    <property type="protein sequence ID" value="KAJ4454737.1"/>
    <property type="molecule type" value="Genomic_DNA"/>
</dbReference>